<dbReference type="EMBL" id="JYDO01000012">
    <property type="protein sequence ID" value="KRZ78433.1"/>
    <property type="molecule type" value="Genomic_DNA"/>
</dbReference>
<organism evidence="1 2">
    <name type="scientific">Trichinella papuae</name>
    <dbReference type="NCBI Taxonomy" id="268474"/>
    <lineage>
        <taxon>Eukaryota</taxon>
        <taxon>Metazoa</taxon>
        <taxon>Ecdysozoa</taxon>
        <taxon>Nematoda</taxon>
        <taxon>Enoplea</taxon>
        <taxon>Dorylaimia</taxon>
        <taxon>Trichinellida</taxon>
        <taxon>Trichinellidae</taxon>
        <taxon>Trichinella</taxon>
    </lineage>
</organism>
<accession>A0A0V1N358</accession>
<comment type="caution">
    <text evidence="1">The sequence shown here is derived from an EMBL/GenBank/DDBJ whole genome shotgun (WGS) entry which is preliminary data.</text>
</comment>
<reference evidence="1 2" key="1">
    <citation type="submission" date="2015-01" db="EMBL/GenBank/DDBJ databases">
        <title>Evolution of Trichinella species and genotypes.</title>
        <authorList>
            <person name="Korhonen P.K."/>
            <person name="Edoardo P."/>
            <person name="Giuseppe L.R."/>
            <person name="Gasser R.B."/>
        </authorList>
    </citation>
    <scope>NUCLEOTIDE SEQUENCE [LARGE SCALE GENOMIC DNA]</scope>
    <source>
        <strain evidence="1">ISS1980</strain>
    </source>
</reference>
<sequence>MINIKFGMENASNFSSICFIRFEYFNSLCVDITRFKINCIMASSLPVSVCFLKASSLCLTLRMKLAGNFSS</sequence>
<evidence type="ECO:0000313" key="1">
    <source>
        <dbReference type="EMBL" id="KRZ78433.1"/>
    </source>
</evidence>
<proteinExistence type="predicted"/>
<name>A0A0V1N358_9BILA</name>
<gene>
    <name evidence="1" type="ORF">T10_4241</name>
</gene>
<dbReference type="Proteomes" id="UP000054843">
    <property type="component" value="Unassembled WGS sequence"/>
</dbReference>
<keyword evidence="2" id="KW-1185">Reference proteome</keyword>
<protein>
    <submittedName>
        <fullName evidence="1">Uncharacterized protein</fullName>
    </submittedName>
</protein>
<dbReference type="AlphaFoldDB" id="A0A0V1N358"/>
<evidence type="ECO:0000313" key="2">
    <source>
        <dbReference type="Proteomes" id="UP000054843"/>
    </source>
</evidence>